<keyword evidence="2" id="KW-1185">Reference proteome</keyword>
<evidence type="ECO:0000313" key="1">
    <source>
        <dbReference type="EMBL" id="MFC5888074.1"/>
    </source>
</evidence>
<dbReference type="Proteomes" id="UP001596067">
    <property type="component" value="Unassembled WGS sequence"/>
</dbReference>
<organism evidence="1 2">
    <name type="scientific">Kitasatospora aburaviensis</name>
    <dbReference type="NCBI Taxonomy" id="67265"/>
    <lineage>
        <taxon>Bacteria</taxon>
        <taxon>Bacillati</taxon>
        <taxon>Actinomycetota</taxon>
        <taxon>Actinomycetes</taxon>
        <taxon>Kitasatosporales</taxon>
        <taxon>Streptomycetaceae</taxon>
        <taxon>Kitasatospora</taxon>
    </lineage>
</organism>
<protein>
    <recommendedName>
        <fullName evidence="3">Glycosyl hydrolase</fullName>
    </recommendedName>
</protein>
<sequence>MPHALLVSGSLGQGHDVMARACADSLEARGWTTATVDAMALLGERAGAAGEAVFRRLLDLPGVYDAFHFSALRPGARIALAADAAARRRLVPALRALVDEQRPALVVSVFATATSAVNQLLAAEYGWGRGRGHGRGRGRGHGRGLRPGPEPPAFRHLVLCTDVTPHRLWVQPGTDLFLVTSEVAACAVRRYRPDAAVAVLPAPLREPFYHPPGRAEARAGLGVPPTARCVLLMSGSWGLGPLARTAAQLSDAGPHVLAVAGRNHELERRLRRAARHRPNLHPFGHTDRIPALMAAADLVVTSSGDTCSEARALGRRLLLLDVVQGHGRDNLQHELELGHADVASARPAEVVRNALAALTRPAPPPSPGATPTAWRTGFTAALRRVGLEQPQ</sequence>
<evidence type="ECO:0008006" key="3">
    <source>
        <dbReference type="Google" id="ProtNLM"/>
    </source>
</evidence>
<dbReference type="RefSeq" id="WP_313767250.1">
    <property type="nucleotide sequence ID" value="NZ_BAAAVH010000031.1"/>
</dbReference>
<dbReference type="Gene3D" id="3.40.50.2000">
    <property type="entry name" value="Glycogen Phosphorylase B"/>
    <property type="match status" value="1"/>
</dbReference>
<dbReference type="PANTHER" id="PTHR43025:SF3">
    <property type="entry name" value="MONOGALACTOSYLDIACYLGLYCEROL SYNTHASE 1, CHLOROPLASTIC"/>
    <property type="match status" value="1"/>
</dbReference>
<evidence type="ECO:0000313" key="2">
    <source>
        <dbReference type="Proteomes" id="UP001596067"/>
    </source>
</evidence>
<dbReference type="InterPro" id="IPR050519">
    <property type="entry name" value="Glycosyltransf_28_UgtP"/>
</dbReference>
<dbReference type="EMBL" id="JBHSOD010000034">
    <property type="protein sequence ID" value="MFC5888074.1"/>
    <property type="molecule type" value="Genomic_DNA"/>
</dbReference>
<proteinExistence type="predicted"/>
<dbReference type="SUPFAM" id="SSF53756">
    <property type="entry name" value="UDP-Glycosyltransferase/glycogen phosphorylase"/>
    <property type="match status" value="1"/>
</dbReference>
<dbReference type="PANTHER" id="PTHR43025">
    <property type="entry name" value="MONOGALACTOSYLDIACYLGLYCEROL SYNTHASE"/>
    <property type="match status" value="1"/>
</dbReference>
<gene>
    <name evidence="1" type="ORF">ACFP0N_24190</name>
</gene>
<accession>A0ABW1F2E3</accession>
<name>A0ABW1F2E3_9ACTN</name>
<comment type="caution">
    <text evidence="1">The sequence shown here is derived from an EMBL/GenBank/DDBJ whole genome shotgun (WGS) entry which is preliminary data.</text>
</comment>
<reference evidence="2" key="1">
    <citation type="journal article" date="2019" name="Int. J. Syst. Evol. Microbiol.">
        <title>The Global Catalogue of Microorganisms (GCM) 10K type strain sequencing project: providing services to taxonomists for standard genome sequencing and annotation.</title>
        <authorList>
            <consortium name="The Broad Institute Genomics Platform"/>
            <consortium name="The Broad Institute Genome Sequencing Center for Infectious Disease"/>
            <person name="Wu L."/>
            <person name="Ma J."/>
        </authorList>
    </citation>
    <scope>NUCLEOTIDE SEQUENCE [LARGE SCALE GENOMIC DNA]</scope>
    <source>
        <strain evidence="2">CGMCC 4.1469</strain>
    </source>
</reference>